<evidence type="ECO:0008006" key="3">
    <source>
        <dbReference type="Google" id="ProtNLM"/>
    </source>
</evidence>
<dbReference type="STRING" id="391936.S7S_11250"/>
<dbReference type="CDD" id="cd00657">
    <property type="entry name" value="Ferritin_like"/>
    <property type="match status" value="1"/>
</dbReference>
<name>A0A0B4XR00_9GAMM</name>
<protein>
    <recommendedName>
        <fullName evidence="3">Ferritin-like domain-containing protein</fullName>
    </recommendedName>
</protein>
<dbReference type="GO" id="GO:0016491">
    <property type="term" value="F:oxidoreductase activity"/>
    <property type="evidence" value="ECO:0007669"/>
    <property type="project" value="InterPro"/>
</dbReference>
<sequence>MDNSKIARPRLERMLNGMPLKMQNKVTQVLENISLVAEIRDPKVGISMLPSAYRGLWQKKGKSEDGVLMKSGHPVHFDLNYGSDFPEMYDLYRRAVANQWDGEWQLDWSTQVDPMNPEVPILGSTPFIPFDDLEAEGIKLSAREKQELTYHFSAWMLSQFMHGEQGALYASAQCTESVKWVDAKLYGATQVMDEGRHLEVFLRYLETKLERMYKVNDNLFVIIDDLLTDSRWDIKFLGMQIMVEGLALGAFSTMYNQTGEPLLKNLLRYVIQDEARHVHYGVLALREHFTKNLSGTELREREDWAFEVAMLMRNRFFAHEIYDEWFAHKLSRATWNRLMSESPAMTKFRSIMFQRLVPNLQYIGLLSPRMESYYEKAGLMAYVGGKNASELTEQDLLRDNDKLAEQAMKDARNAA</sequence>
<organism evidence="1 2">
    <name type="scientific">Isoalcanivorax pacificus W11-5</name>
    <dbReference type="NCBI Taxonomy" id="391936"/>
    <lineage>
        <taxon>Bacteria</taxon>
        <taxon>Pseudomonadati</taxon>
        <taxon>Pseudomonadota</taxon>
        <taxon>Gammaproteobacteria</taxon>
        <taxon>Oceanospirillales</taxon>
        <taxon>Alcanivoracaceae</taxon>
        <taxon>Isoalcanivorax</taxon>
    </lineage>
</organism>
<reference evidence="1 2" key="1">
    <citation type="journal article" date="2012" name="J. Bacteriol.">
        <title>Genome sequence of an alkane-degrading bacterium, Alcanivorax pacificus type strain W11-5, isolated from deep sea sediment.</title>
        <authorList>
            <person name="Lai Q."/>
            <person name="Shao Z."/>
        </authorList>
    </citation>
    <scope>NUCLEOTIDE SEQUENCE [LARGE SCALE GENOMIC DNA]</scope>
    <source>
        <strain evidence="1 2">W11-5</strain>
    </source>
</reference>
<dbReference type="Proteomes" id="UP000006764">
    <property type="component" value="Chromosome"/>
</dbReference>
<proteinExistence type="predicted"/>
<dbReference type="AlphaFoldDB" id="A0A0B4XR00"/>
<dbReference type="InterPro" id="IPR009078">
    <property type="entry name" value="Ferritin-like_SF"/>
</dbReference>
<dbReference type="SUPFAM" id="SSF47240">
    <property type="entry name" value="Ferritin-like"/>
    <property type="match status" value="1"/>
</dbReference>
<dbReference type="KEGG" id="apac:S7S_11250"/>
<dbReference type="RefSeq" id="WP_008737110.1">
    <property type="nucleotide sequence ID" value="NZ_CP004387.1"/>
</dbReference>
<gene>
    <name evidence="1" type="ORF">S7S_11250</name>
</gene>
<dbReference type="Gene3D" id="1.10.620.20">
    <property type="entry name" value="Ribonucleotide Reductase, subunit A"/>
    <property type="match status" value="1"/>
</dbReference>
<accession>A0A0B4XR00</accession>
<dbReference type="HOGENOM" id="CLU_057296_0_0_6"/>
<dbReference type="EMBL" id="CP004387">
    <property type="protein sequence ID" value="AJD48662.1"/>
    <property type="molecule type" value="Genomic_DNA"/>
</dbReference>
<keyword evidence="2" id="KW-1185">Reference proteome</keyword>
<evidence type="ECO:0000313" key="2">
    <source>
        <dbReference type="Proteomes" id="UP000006764"/>
    </source>
</evidence>
<evidence type="ECO:0000313" key="1">
    <source>
        <dbReference type="EMBL" id="AJD48662.1"/>
    </source>
</evidence>
<dbReference type="InterPro" id="IPR012348">
    <property type="entry name" value="RNR-like"/>
</dbReference>